<dbReference type="Proteomes" id="UP001371224">
    <property type="component" value="Unassembled WGS sequence"/>
</dbReference>
<evidence type="ECO:0000256" key="2">
    <source>
        <dbReference type="ARBA" id="ARBA00023015"/>
    </source>
</evidence>
<dbReference type="Gene3D" id="6.10.140.850">
    <property type="match status" value="1"/>
</dbReference>
<evidence type="ECO:0000256" key="3">
    <source>
        <dbReference type="ARBA" id="ARBA00023125"/>
    </source>
</evidence>
<organism evidence="6 7">
    <name type="scientific">Microbacterium bandirmense</name>
    <dbReference type="NCBI Taxonomy" id="3122050"/>
    <lineage>
        <taxon>Bacteria</taxon>
        <taxon>Bacillati</taxon>
        <taxon>Actinomycetota</taxon>
        <taxon>Actinomycetes</taxon>
        <taxon>Micrococcales</taxon>
        <taxon>Microbacteriaceae</taxon>
        <taxon>Microbacterium</taxon>
    </lineage>
</organism>
<dbReference type="RefSeq" id="WP_337333580.1">
    <property type="nucleotide sequence ID" value="NZ_JBBDGM010000021.1"/>
</dbReference>
<comment type="caution">
    <text evidence="6">The sequence shown here is derived from an EMBL/GenBank/DDBJ whole genome shotgun (WGS) entry which is preliminary data.</text>
</comment>
<evidence type="ECO:0000313" key="6">
    <source>
        <dbReference type="EMBL" id="MEJ1089939.1"/>
    </source>
</evidence>
<keyword evidence="2" id="KW-0805">Transcription regulation</keyword>
<proteinExistence type="inferred from homology"/>
<dbReference type="Pfam" id="PF03965">
    <property type="entry name" value="Penicillinase_R"/>
    <property type="match status" value="1"/>
</dbReference>
<accession>A0ABU8LF21</accession>
<dbReference type="InterPro" id="IPR036390">
    <property type="entry name" value="WH_DNA-bd_sf"/>
</dbReference>
<gene>
    <name evidence="6" type="ORF">WDU99_16600</name>
</gene>
<evidence type="ECO:0000313" key="7">
    <source>
        <dbReference type="Proteomes" id="UP001371224"/>
    </source>
</evidence>
<comment type="similarity">
    <text evidence="1">Belongs to the BlaI transcriptional regulatory family.</text>
</comment>
<dbReference type="InterPro" id="IPR005650">
    <property type="entry name" value="BlaI_family"/>
</dbReference>
<evidence type="ECO:0000256" key="1">
    <source>
        <dbReference type="ARBA" id="ARBA00011046"/>
    </source>
</evidence>
<dbReference type="InterPro" id="IPR036388">
    <property type="entry name" value="WH-like_DNA-bd_sf"/>
</dbReference>
<evidence type="ECO:0000256" key="4">
    <source>
        <dbReference type="ARBA" id="ARBA00023163"/>
    </source>
</evidence>
<keyword evidence="7" id="KW-1185">Reference proteome</keyword>
<evidence type="ECO:0000256" key="5">
    <source>
        <dbReference type="SAM" id="MobiDB-lite"/>
    </source>
</evidence>
<feature type="region of interest" description="Disordered" evidence="5">
    <location>
        <begin position="56"/>
        <end position="78"/>
    </location>
</feature>
<protein>
    <submittedName>
        <fullName evidence="6">BlaI/MecI/CopY family transcriptional regulator</fullName>
    </submittedName>
</protein>
<dbReference type="EMBL" id="JBBDGM010000021">
    <property type="protein sequence ID" value="MEJ1089939.1"/>
    <property type="molecule type" value="Genomic_DNA"/>
</dbReference>
<sequence length="127" mass="14184">MPGERTRERGELEAEIMRILWASDQPVSAREIQERFTGHTPAYTTVMTALERLHQKGQVVRSGDSPRKVRFHATQSGDEHAGLSMMTALDNAEDRQAALLSFAGNLATEDVEFLRAAIMSGSSRKRR</sequence>
<keyword evidence="4" id="KW-0804">Transcription</keyword>
<reference evidence="6 7" key="1">
    <citation type="submission" date="2024-02" db="EMBL/GenBank/DDBJ databases">
        <authorList>
            <person name="Saticioglu I.B."/>
        </authorList>
    </citation>
    <scope>NUCLEOTIDE SEQUENCE [LARGE SCALE GENOMIC DNA]</scope>
    <source>
        <strain evidence="6 7">Mu-80</strain>
    </source>
</reference>
<name>A0ABU8LF21_9MICO</name>
<keyword evidence="3" id="KW-0238">DNA-binding</keyword>
<dbReference type="SUPFAM" id="SSF46785">
    <property type="entry name" value="Winged helix' DNA-binding domain"/>
    <property type="match status" value="1"/>
</dbReference>
<dbReference type="Gene3D" id="1.10.10.10">
    <property type="entry name" value="Winged helix-like DNA-binding domain superfamily/Winged helix DNA-binding domain"/>
    <property type="match status" value="1"/>
</dbReference>